<protein>
    <submittedName>
        <fullName evidence="1">Uncharacterized protein</fullName>
    </submittedName>
</protein>
<dbReference type="Proteomes" id="UP000637061">
    <property type="component" value="Unassembled WGS sequence"/>
</dbReference>
<dbReference type="EMBL" id="JAEHTE010000002">
    <property type="protein sequence ID" value="MBI6883216.1"/>
    <property type="molecule type" value="Genomic_DNA"/>
</dbReference>
<dbReference type="RefSeq" id="WP_198746830.1">
    <property type="nucleotide sequence ID" value="NZ_JAEHTE010000002.1"/>
</dbReference>
<organism evidence="1 2">
    <name type="scientific">Pseudomonas putida</name>
    <name type="common">Arthrobacter siderocapsulatus</name>
    <dbReference type="NCBI Taxonomy" id="303"/>
    <lineage>
        <taxon>Bacteria</taxon>
        <taxon>Pseudomonadati</taxon>
        <taxon>Pseudomonadota</taxon>
        <taxon>Gammaproteobacteria</taxon>
        <taxon>Pseudomonadales</taxon>
        <taxon>Pseudomonadaceae</taxon>
        <taxon>Pseudomonas</taxon>
    </lineage>
</organism>
<name>A0A8I1ECN0_PSEPU</name>
<proteinExistence type="predicted"/>
<sequence length="72" mass="8321">MPIKIGESLGPEHYERIAKKVGDRHIGYPYWCSAEECACMGCMNRVMTWAEYECFKKYYPGYDQVTRVGSAD</sequence>
<comment type="caution">
    <text evidence="1">The sequence shown here is derived from an EMBL/GenBank/DDBJ whole genome shotgun (WGS) entry which is preliminary data.</text>
</comment>
<evidence type="ECO:0000313" key="1">
    <source>
        <dbReference type="EMBL" id="MBI6883216.1"/>
    </source>
</evidence>
<reference evidence="1" key="1">
    <citation type="submission" date="2020-12" db="EMBL/GenBank/DDBJ databases">
        <title>Enhanced detection system for hospital associated transmission using whole genome sequencing surveillance.</title>
        <authorList>
            <person name="Harrison L.H."/>
            <person name="Van Tyne D."/>
            <person name="Marsh J.W."/>
            <person name="Griffith M.P."/>
            <person name="Snyder D.J."/>
            <person name="Cooper V.S."/>
            <person name="Mustapha M."/>
        </authorList>
    </citation>
    <scope>NUCLEOTIDE SEQUENCE</scope>
    <source>
        <strain evidence="1">PSB00042</strain>
    </source>
</reference>
<evidence type="ECO:0000313" key="2">
    <source>
        <dbReference type="Proteomes" id="UP000637061"/>
    </source>
</evidence>
<accession>A0A8I1ECN0</accession>
<gene>
    <name evidence="1" type="ORF">JEU22_04760</name>
</gene>
<dbReference type="AlphaFoldDB" id="A0A8I1ECN0"/>